<feature type="compositionally biased region" description="Low complexity" evidence="1">
    <location>
        <begin position="205"/>
        <end position="217"/>
    </location>
</feature>
<feature type="region of interest" description="Disordered" evidence="1">
    <location>
        <begin position="155"/>
        <end position="223"/>
    </location>
</feature>
<gene>
    <name evidence="2" type="primary">Contig7743.g8251</name>
    <name evidence="2" type="ORF">STYLEM_1946</name>
</gene>
<dbReference type="AlphaFoldDB" id="A0A077ZSW7"/>
<evidence type="ECO:0000256" key="1">
    <source>
        <dbReference type="SAM" id="MobiDB-lite"/>
    </source>
</evidence>
<dbReference type="Proteomes" id="UP000039865">
    <property type="component" value="Unassembled WGS sequence"/>
</dbReference>
<evidence type="ECO:0000313" key="2">
    <source>
        <dbReference type="EMBL" id="CDW72978.1"/>
    </source>
</evidence>
<feature type="region of interest" description="Disordered" evidence="1">
    <location>
        <begin position="657"/>
        <end position="676"/>
    </location>
</feature>
<organism evidence="2 3">
    <name type="scientific">Stylonychia lemnae</name>
    <name type="common">Ciliate</name>
    <dbReference type="NCBI Taxonomy" id="5949"/>
    <lineage>
        <taxon>Eukaryota</taxon>
        <taxon>Sar</taxon>
        <taxon>Alveolata</taxon>
        <taxon>Ciliophora</taxon>
        <taxon>Intramacronucleata</taxon>
        <taxon>Spirotrichea</taxon>
        <taxon>Stichotrichia</taxon>
        <taxon>Sporadotrichida</taxon>
        <taxon>Oxytrichidae</taxon>
        <taxon>Stylonychinae</taxon>
        <taxon>Stylonychia</taxon>
    </lineage>
</organism>
<feature type="region of interest" description="Disordered" evidence="1">
    <location>
        <begin position="461"/>
        <end position="480"/>
    </location>
</feature>
<dbReference type="EMBL" id="CCKQ01001877">
    <property type="protein sequence ID" value="CDW72978.1"/>
    <property type="molecule type" value="Genomic_DNA"/>
</dbReference>
<dbReference type="InParanoid" id="A0A077ZSW7"/>
<keyword evidence="3" id="KW-1185">Reference proteome</keyword>
<feature type="compositionally biased region" description="Polar residues" evidence="1">
    <location>
        <begin position="193"/>
        <end position="204"/>
    </location>
</feature>
<evidence type="ECO:0000313" key="3">
    <source>
        <dbReference type="Proteomes" id="UP000039865"/>
    </source>
</evidence>
<reference evidence="2 3" key="1">
    <citation type="submission" date="2014-06" db="EMBL/GenBank/DDBJ databases">
        <authorList>
            <person name="Swart Estienne"/>
        </authorList>
    </citation>
    <scope>NUCLEOTIDE SEQUENCE [LARGE SCALE GENOMIC DNA]</scope>
    <source>
        <strain evidence="2 3">130c</strain>
    </source>
</reference>
<proteinExistence type="predicted"/>
<accession>A0A077ZSW7</accession>
<feature type="compositionally biased region" description="Basic and acidic residues" evidence="1">
    <location>
        <begin position="657"/>
        <end position="669"/>
    </location>
</feature>
<name>A0A077ZSW7_STYLE</name>
<feature type="compositionally biased region" description="Polar residues" evidence="1">
    <location>
        <begin position="464"/>
        <end position="480"/>
    </location>
</feature>
<protein>
    <submittedName>
        <fullName evidence="2">Uncharacterized protein</fullName>
    </submittedName>
</protein>
<sequence length="676" mass="77392">MSELKAGAKSNNLLTKPSQYLVAAKSQEDGMTSFKSEEISSEYMLSSKLDDSHIQLFNPDGEQPIQNQQRAQFNLSAMNPETIRNKFGMLKVNKKIGILVNQVVGKMGGGLGGIQTIPFNHQQEGTIPIPSADRKYLFKGSGAGAQTPNQQLNRVNSKQSDFDSSAQAAQSQTRLQPRPLLYRRDSHTKSPLPKQNSFRNKGGSQKNQQILLSPQQQQEDDKKIPLRLRKVNLEGIYSTAQRKEDEDKIRQFFEINPKMLKFADGMKLINRFVYDSNSIYQQQKLSKLNQNSKLQNVLDISYRQTNKLNEMLKLFSPMNSFHNRSRYGSQPASVQYYQDETEDPPQYEQSPIDQSLLTLDIRESSNSPSAKKKLLAKFIYSEKKQTFHLSKALAEEREKARIQSALLKQRRKSAIKRLNEARGMMLSNEGLKQRVEYSTQVDEVISNLKQLQESRDTNLKSLEDYNQSPGDASQMSRQNTINKSYPNKNVFDLKVFRENLSYYDEFINNAKLNQERGIRNRFPLYEPAQTTQNTFRHKMVVSVPSSPQSAAVTNRLMESFNQMKEGRDKSQFEKEANTTAARTTYFKFGSTARESHTHGPKSNIFSNNFGRFSVQSNRDAINYNLLYSSKPKKLEVTNMSQTGSKFRLKKLQDYKRFSDQGPLSDKDSDIPSMMQD</sequence>